<keyword evidence="4" id="KW-1185">Reference proteome</keyword>
<gene>
    <name evidence="3" type="ORF">HNO84_19730</name>
</gene>
<protein>
    <submittedName>
        <fullName evidence="3">TniQ family protein</fullName>
    </submittedName>
</protein>
<evidence type="ECO:0000256" key="1">
    <source>
        <dbReference type="SAM" id="MobiDB-lite"/>
    </source>
</evidence>
<dbReference type="EMBL" id="JABFMT010000029">
    <property type="protein sequence ID" value="NUU03848.1"/>
    <property type="molecule type" value="Genomic_DNA"/>
</dbReference>
<sequence>MPDPDDLSSSDLGDFQAPAGRTWLYRIEPANMGGREALTSYIIRLSRRHMVNPRILVQTVFAQVDKRIEGVANNRFYTKDGRTINALGLYARMFAGVVGTLTGRDDIEQLTMLPWQDVLPENGEALIARAPKWCPFCFAEQARSIGYAYLPLAWQLALYRRCLRHGVPLIEACPRCLRLQPFIPAFPDVGHCAHCGVSLCYLGEEIPQAYPSEMALEASIEEMLQSVGVRPSLNDFKSNLLRLIQYRTAGNKSRFCKELGWDSWAANAWLQKGKKPTLRRLLDISFHHHVPVAVLCSGRLVVSPLPPVKSRRESRSAQKSRAKRPKLSTAQVRNLRGLLTGFLKSSPPLTLNAIVRILELRRSVLKYWCPEECQMISARYLKHKALTGGEQTERRVVLLSKILEECVHTGQSATRRHVDQLLRKNGLALIRPELLQLYRKFHSDAL</sequence>
<accession>A0ABX2M1J5</accession>
<reference evidence="3 4" key="1">
    <citation type="journal article" date="2020" name="Front. Plant Sci.">
        <title>Isolation of Rhizosphere Bacteria That Improve Quality and Water Stress Tolerance in Greenhouse Ornamentals.</title>
        <authorList>
            <person name="Nordstedt N.P."/>
            <person name="Jones M.L."/>
        </authorList>
    </citation>
    <scope>NUCLEOTIDE SEQUENCE [LARGE SCALE GENOMIC DNA]</scope>
    <source>
        <strain evidence="3 4">C6C2</strain>
    </source>
</reference>
<organism evidence="3 4">
    <name type="scientific">Herbaspirillum robiniae</name>
    <dbReference type="NCBI Taxonomy" id="2014887"/>
    <lineage>
        <taxon>Bacteria</taxon>
        <taxon>Pseudomonadati</taxon>
        <taxon>Pseudomonadota</taxon>
        <taxon>Betaproteobacteria</taxon>
        <taxon>Burkholderiales</taxon>
        <taxon>Oxalobacteraceae</taxon>
        <taxon>Herbaspirillum</taxon>
    </lineage>
</organism>
<evidence type="ECO:0000259" key="2">
    <source>
        <dbReference type="Pfam" id="PF06527"/>
    </source>
</evidence>
<feature type="region of interest" description="Disordered" evidence="1">
    <location>
        <begin position="307"/>
        <end position="327"/>
    </location>
</feature>
<dbReference type="InterPro" id="IPR009492">
    <property type="entry name" value="TniQ"/>
</dbReference>
<name>A0ABX2M1J5_9BURK</name>
<dbReference type="Proteomes" id="UP000536746">
    <property type="component" value="Unassembled WGS sequence"/>
</dbReference>
<dbReference type="Pfam" id="PF06527">
    <property type="entry name" value="TniQ"/>
    <property type="match status" value="1"/>
</dbReference>
<evidence type="ECO:0000313" key="4">
    <source>
        <dbReference type="Proteomes" id="UP000536746"/>
    </source>
</evidence>
<dbReference type="RefSeq" id="WP_175354822.1">
    <property type="nucleotide sequence ID" value="NZ_JABFMT010000029.1"/>
</dbReference>
<proteinExistence type="predicted"/>
<evidence type="ECO:0000313" key="3">
    <source>
        <dbReference type="EMBL" id="NUU03848.1"/>
    </source>
</evidence>
<comment type="caution">
    <text evidence="3">The sequence shown here is derived from an EMBL/GenBank/DDBJ whole genome shotgun (WGS) entry which is preliminary data.</text>
</comment>
<feature type="domain" description="TniQ" evidence="2">
    <location>
        <begin position="35"/>
        <end position="169"/>
    </location>
</feature>